<reference evidence="1" key="1">
    <citation type="journal article" date="2016" name="Front. Microbiol.">
        <title>Genome Sequence of the Piezophilic, Mesophilic Sulfate-Reducing Bacterium Desulfovibrio indicus J2T.</title>
        <authorList>
            <person name="Cao J."/>
            <person name="Maignien L."/>
            <person name="Shao Z."/>
            <person name="Alain K."/>
            <person name="Jebbar M."/>
        </authorList>
    </citation>
    <scope>NUCLEOTIDE SEQUENCE</scope>
    <source>
        <strain evidence="1">NBRC 103626</strain>
    </source>
</reference>
<evidence type="ECO:0000313" key="2">
    <source>
        <dbReference type="Proteomes" id="UP001055108"/>
    </source>
</evidence>
<comment type="caution">
    <text evidence="1">The sequence shown here is derived from an EMBL/GenBank/DDBJ whole genome shotgun (WGS) entry which is preliminary data.</text>
</comment>
<evidence type="ECO:0000313" key="1">
    <source>
        <dbReference type="EMBL" id="GJD81812.1"/>
    </source>
</evidence>
<gene>
    <name evidence="1" type="ORF">NBEOAGPD_5066</name>
</gene>
<proteinExistence type="predicted"/>
<dbReference type="AlphaFoldDB" id="A0AA37MD04"/>
<organism evidence="1 2">
    <name type="scientific">Methylobacterium gregans</name>
    <dbReference type="NCBI Taxonomy" id="374424"/>
    <lineage>
        <taxon>Bacteria</taxon>
        <taxon>Pseudomonadati</taxon>
        <taxon>Pseudomonadota</taxon>
        <taxon>Alphaproteobacteria</taxon>
        <taxon>Hyphomicrobiales</taxon>
        <taxon>Methylobacteriaceae</taxon>
        <taxon>Methylobacterium</taxon>
    </lineage>
</organism>
<accession>A0AA37MD04</accession>
<dbReference type="RefSeq" id="WP_238307039.1">
    <property type="nucleotide sequence ID" value="NZ_BPQM01000163.1"/>
</dbReference>
<protein>
    <submittedName>
        <fullName evidence="1">Uncharacterized protein</fullName>
    </submittedName>
</protein>
<dbReference type="EMBL" id="BPQM01000163">
    <property type="protein sequence ID" value="GJD81812.1"/>
    <property type="molecule type" value="Genomic_DNA"/>
</dbReference>
<keyword evidence="2" id="KW-1185">Reference proteome</keyword>
<sequence length="291" mass="31607">MSRKLVFVKGRRLGRLGSAYLRCDQLCAILARSGSFTGDDLVITVLPEAIHDSLLIVNKSYLMEHGAGGLDQLRRNGNVVAIDPVDLKLAPGTRIDADLLIASSRMQEAFFREHFADLPTFYVPHHADLRIPPGGEPPARFGMGYFGALYNAPFMEALAAAGLCDFHKADDPADTDWMARLPGYTCHYAARSWQSFDGFKPFTKGIIAARCGAIVLVDRNPEAVTALGTDYPFYIDDPSLAGIRTTVERARSGFGSTSWETARGAMRRLAASVSEDAVAAAILSLSRHAGR</sequence>
<dbReference type="Proteomes" id="UP001055108">
    <property type="component" value="Unassembled WGS sequence"/>
</dbReference>
<reference evidence="1" key="2">
    <citation type="submission" date="2021-08" db="EMBL/GenBank/DDBJ databases">
        <authorList>
            <person name="Tani A."/>
            <person name="Ola A."/>
            <person name="Ogura Y."/>
            <person name="Katsura K."/>
            <person name="Hayashi T."/>
        </authorList>
    </citation>
    <scope>NUCLEOTIDE SEQUENCE</scope>
    <source>
        <strain evidence="1">NBRC 103626</strain>
    </source>
</reference>
<name>A0AA37MD04_9HYPH</name>